<feature type="chain" id="PRO_5011526454" description="histidine kinase" evidence="9">
    <location>
        <begin position="18"/>
        <end position="729"/>
    </location>
</feature>
<dbReference type="InterPro" id="IPR005467">
    <property type="entry name" value="His_kinase_dom"/>
</dbReference>
<dbReference type="InterPro" id="IPR036890">
    <property type="entry name" value="HATPase_C_sf"/>
</dbReference>
<dbReference type="CDD" id="cd00082">
    <property type="entry name" value="HisKA"/>
    <property type="match status" value="1"/>
</dbReference>
<evidence type="ECO:0000256" key="2">
    <source>
        <dbReference type="ARBA" id="ARBA00012438"/>
    </source>
</evidence>
<keyword evidence="6" id="KW-0902">Two-component regulatory system</keyword>
<dbReference type="PANTHER" id="PTHR45453:SF1">
    <property type="entry name" value="PHOSPHATE REGULON SENSOR PROTEIN PHOR"/>
    <property type="match status" value="1"/>
</dbReference>
<keyword evidence="12" id="KW-1185">Reference proteome</keyword>
<accession>A0A1I1PFS1</accession>
<keyword evidence="5 11" id="KW-0418">Kinase</keyword>
<dbReference type="RefSeq" id="WP_143085100.1">
    <property type="nucleotide sequence ID" value="NZ_FOLO01000029.1"/>
</dbReference>
<dbReference type="GO" id="GO:0016036">
    <property type="term" value="P:cellular response to phosphate starvation"/>
    <property type="evidence" value="ECO:0007669"/>
    <property type="project" value="TreeGrafter"/>
</dbReference>
<evidence type="ECO:0000256" key="8">
    <source>
        <dbReference type="SAM" id="Phobius"/>
    </source>
</evidence>
<dbReference type="Pfam" id="PF02518">
    <property type="entry name" value="HATPase_c"/>
    <property type="match status" value="1"/>
</dbReference>
<evidence type="ECO:0000259" key="10">
    <source>
        <dbReference type="PROSITE" id="PS50109"/>
    </source>
</evidence>
<dbReference type="PROSITE" id="PS50005">
    <property type="entry name" value="TPR"/>
    <property type="match status" value="1"/>
</dbReference>
<evidence type="ECO:0000313" key="11">
    <source>
        <dbReference type="EMBL" id="SFD04910.1"/>
    </source>
</evidence>
<dbReference type="PANTHER" id="PTHR45453">
    <property type="entry name" value="PHOSPHATE REGULON SENSOR PROTEIN PHOR"/>
    <property type="match status" value="1"/>
</dbReference>
<keyword evidence="4" id="KW-0808">Transferase</keyword>
<dbReference type="SMART" id="SM00387">
    <property type="entry name" value="HATPase_c"/>
    <property type="match status" value="1"/>
</dbReference>
<dbReference type="GO" id="GO:0005886">
    <property type="term" value="C:plasma membrane"/>
    <property type="evidence" value="ECO:0007669"/>
    <property type="project" value="TreeGrafter"/>
</dbReference>
<dbReference type="PRINTS" id="PR00344">
    <property type="entry name" value="BCTRLSENSOR"/>
</dbReference>
<name>A0A1I1PFS1_9GAMM</name>
<comment type="catalytic activity">
    <reaction evidence="1">
        <text>ATP + protein L-histidine = ADP + protein N-phospho-L-histidine.</text>
        <dbReference type="EC" id="2.7.13.3"/>
    </reaction>
</comment>
<dbReference type="InterPro" id="IPR003661">
    <property type="entry name" value="HisK_dim/P_dom"/>
</dbReference>
<dbReference type="Gene3D" id="1.10.287.130">
    <property type="match status" value="1"/>
</dbReference>
<dbReference type="PROSITE" id="PS50109">
    <property type="entry name" value="HIS_KIN"/>
    <property type="match status" value="1"/>
</dbReference>
<dbReference type="OrthoDB" id="6288635at2"/>
<dbReference type="InterPro" id="IPR004358">
    <property type="entry name" value="Sig_transdc_His_kin-like_C"/>
</dbReference>
<evidence type="ECO:0000256" key="4">
    <source>
        <dbReference type="ARBA" id="ARBA00022679"/>
    </source>
</evidence>
<reference evidence="11 12" key="1">
    <citation type="submission" date="2016-10" db="EMBL/GenBank/DDBJ databases">
        <authorList>
            <person name="de Groot N.N."/>
        </authorList>
    </citation>
    <scope>NUCLEOTIDE SEQUENCE [LARGE SCALE GENOMIC DNA]</scope>
    <source>
        <strain evidence="11 12">DSM 6059</strain>
    </source>
</reference>
<dbReference type="SUPFAM" id="SSF47384">
    <property type="entry name" value="Homodimeric domain of signal transducing histidine kinase"/>
    <property type="match status" value="1"/>
</dbReference>
<dbReference type="Proteomes" id="UP000198862">
    <property type="component" value="Unassembled WGS sequence"/>
</dbReference>
<proteinExistence type="predicted"/>
<dbReference type="InterPro" id="IPR036097">
    <property type="entry name" value="HisK_dim/P_sf"/>
</dbReference>
<evidence type="ECO:0000313" key="12">
    <source>
        <dbReference type="Proteomes" id="UP000198862"/>
    </source>
</evidence>
<feature type="transmembrane region" description="Helical" evidence="8">
    <location>
        <begin position="461"/>
        <end position="481"/>
    </location>
</feature>
<sequence>MHIFLLLFVFFSSFSLAKTSLSEHVEHAFNQENNDERVRLLNSLSIEVNQQQNTKLKMRYFRLLARSLKNISEYEKAHESIDLAISFAKTHTSNLEYGKLIHTKGVIYNKQQKYQQGIKLLSEAVVIYKQYNLLLLEVNAMRKIATAHEKMSDYQNALRLLTPYLSRLGEINDQKEVSYLYSSIARIHGSLQLYPEALELELKALNILKKSGEPDINLTESFYAIGEIYRALEEFNSAKIYFSKALSLDLASGNKNDLGHSQVKMAQVVLGLNQTEDSLEYAQHAFETFKNDKSVRNQAWAQSNIGLAYFKLNQLEKAENNLYQAYLVIKQEPNDNYLLSGILHELADVKYQLEQYGEAHDLARKSLAIAIEKSYIKYKVNALEILVKIEIQIQNFEAASQFQSQLLSATKHFNHKVYNNRLSVVMNSLDIVNKDLEIKALELEKSNKQTQLDQEKAHNKITLLIFVIVFILLIGFILKLWNKRRLIKLEKQLLSESIERKNALFSDISHDLRTPLSVLKLQLESLEFDLVNDRNAEFKSMHQKIHDINQLISDIYELSRLESGTLKIQKEVFECKACLNNFSNEFKALARNFNYTQEITLKDDVKLYACRKKIQQVLVNLASNSIKYTDVPGRIHFSCKQTRNKLILSVSDSSPGVNKKAHNQIFERLYREEKSRNRDLGGSGLGLAICKSIIELHQGSIMAKDSKLGGVKIIVTLPLIENEAHNLNV</sequence>
<dbReference type="Pfam" id="PF00512">
    <property type="entry name" value="HisKA"/>
    <property type="match status" value="1"/>
</dbReference>
<dbReference type="SUPFAM" id="SSF55874">
    <property type="entry name" value="ATPase domain of HSP90 chaperone/DNA topoisomerase II/histidine kinase"/>
    <property type="match status" value="1"/>
</dbReference>
<dbReference type="FunFam" id="3.30.565.10:FF:000006">
    <property type="entry name" value="Sensor histidine kinase WalK"/>
    <property type="match status" value="1"/>
</dbReference>
<dbReference type="AlphaFoldDB" id="A0A1I1PFS1"/>
<evidence type="ECO:0000256" key="7">
    <source>
        <dbReference type="PROSITE-ProRule" id="PRU00339"/>
    </source>
</evidence>
<evidence type="ECO:0000256" key="1">
    <source>
        <dbReference type="ARBA" id="ARBA00000085"/>
    </source>
</evidence>
<dbReference type="SUPFAM" id="SSF48452">
    <property type="entry name" value="TPR-like"/>
    <property type="match status" value="2"/>
</dbReference>
<dbReference type="Pfam" id="PF13181">
    <property type="entry name" value="TPR_8"/>
    <property type="match status" value="1"/>
</dbReference>
<dbReference type="InterPro" id="IPR050351">
    <property type="entry name" value="BphY/WalK/GraS-like"/>
</dbReference>
<dbReference type="GO" id="GO:0004721">
    <property type="term" value="F:phosphoprotein phosphatase activity"/>
    <property type="evidence" value="ECO:0007669"/>
    <property type="project" value="TreeGrafter"/>
</dbReference>
<dbReference type="SMART" id="SM00028">
    <property type="entry name" value="TPR"/>
    <property type="match status" value="7"/>
</dbReference>
<evidence type="ECO:0000256" key="9">
    <source>
        <dbReference type="SAM" id="SignalP"/>
    </source>
</evidence>
<dbReference type="InterPro" id="IPR003594">
    <property type="entry name" value="HATPase_dom"/>
</dbReference>
<dbReference type="SMART" id="SM00388">
    <property type="entry name" value="HisKA"/>
    <property type="match status" value="1"/>
</dbReference>
<dbReference type="STRING" id="1123010.SAMN02745724_03313"/>
<dbReference type="InterPro" id="IPR019734">
    <property type="entry name" value="TPR_rpt"/>
</dbReference>
<dbReference type="Gene3D" id="1.25.40.10">
    <property type="entry name" value="Tetratricopeptide repeat domain"/>
    <property type="match status" value="2"/>
</dbReference>
<feature type="repeat" description="TPR" evidence="7">
    <location>
        <begin position="219"/>
        <end position="252"/>
    </location>
</feature>
<keyword evidence="3" id="KW-0597">Phosphoprotein</keyword>
<keyword evidence="8" id="KW-0812">Transmembrane</keyword>
<keyword evidence="9" id="KW-0732">Signal</keyword>
<evidence type="ECO:0000256" key="5">
    <source>
        <dbReference type="ARBA" id="ARBA00022777"/>
    </source>
</evidence>
<dbReference type="GO" id="GO:0000155">
    <property type="term" value="F:phosphorelay sensor kinase activity"/>
    <property type="evidence" value="ECO:0007669"/>
    <property type="project" value="InterPro"/>
</dbReference>
<feature type="domain" description="Histidine kinase" evidence="10">
    <location>
        <begin position="507"/>
        <end position="721"/>
    </location>
</feature>
<dbReference type="EC" id="2.7.13.3" evidence="2"/>
<dbReference type="InterPro" id="IPR011990">
    <property type="entry name" value="TPR-like_helical_dom_sf"/>
</dbReference>
<protein>
    <recommendedName>
        <fullName evidence="2">histidine kinase</fullName>
        <ecNumber evidence="2">2.7.13.3</ecNumber>
    </recommendedName>
</protein>
<dbReference type="EMBL" id="FOLO01000029">
    <property type="protein sequence ID" value="SFD04910.1"/>
    <property type="molecule type" value="Genomic_DNA"/>
</dbReference>
<evidence type="ECO:0000256" key="6">
    <source>
        <dbReference type="ARBA" id="ARBA00023012"/>
    </source>
</evidence>
<dbReference type="Gene3D" id="3.30.565.10">
    <property type="entry name" value="Histidine kinase-like ATPase, C-terminal domain"/>
    <property type="match status" value="1"/>
</dbReference>
<keyword evidence="8" id="KW-1133">Transmembrane helix</keyword>
<dbReference type="Pfam" id="PF13424">
    <property type="entry name" value="TPR_12"/>
    <property type="match status" value="1"/>
</dbReference>
<keyword evidence="8" id="KW-0472">Membrane</keyword>
<keyword evidence="7" id="KW-0802">TPR repeat</keyword>
<evidence type="ECO:0000256" key="3">
    <source>
        <dbReference type="ARBA" id="ARBA00022553"/>
    </source>
</evidence>
<gene>
    <name evidence="11" type="ORF">SAMN02745724_03313</name>
</gene>
<organism evidence="11 12">
    <name type="scientific">Pseudoalteromonas denitrificans DSM 6059</name>
    <dbReference type="NCBI Taxonomy" id="1123010"/>
    <lineage>
        <taxon>Bacteria</taxon>
        <taxon>Pseudomonadati</taxon>
        <taxon>Pseudomonadota</taxon>
        <taxon>Gammaproteobacteria</taxon>
        <taxon>Alteromonadales</taxon>
        <taxon>Pseudoalteromonadaceae</taxon>
        <taxon>Pseudoalteromonas</taxon>
    </lineage>
</organism>
<feature type="signal peptide" evidence="9">
    <location>
        <begin position="1"/>
        <end position="17"/>
    </location>
</feature>